<protein>
    <recommendedName>
        <fullName evidence="2">Thioredoxin domain-containing protein</fullName>
    </recommendedName>
</protein>
<evidence type="ECO:0000256" key="1">
    <source>
        <dbReference type="SAM" id="MobiDB-lite"/>
    </source>
</evidence>
<evidence type="ECO:0000313" key="3">
    <source>
        <dbReference type="EMBL" id="KTB59383.1"/>
    </source>
</evidence>
<sequence>MSETPTAAENYDSYQRALKEHPLVIVLFKSQHCQLCMGLGPCFKEIAKKYADSVKSLIFDTEDISKVEGVERTPALIVYRNGKAVETLVGIGLPGDQQKAVLEEVFDEYANTLVPSQDNSDHPLQADQGLGFIH</sequence>
<dbReference type="Gene3D" id="3.40.30.10">
    <property type="entry name" value="Glutaredoxin"/>
    <property type="match status" value="1"/>
</dbReference>
<dbReference type="EMBL" id="LKEF01000046">
    <property type="protein sequence ID" value="KTB59383.1"/>
    <property type="molecule type" value="Genomic_DNA"/>
</dbReference>
<feature type="domain" description="Thioredoxin" evidence="2">
    <location>
        <begin position="10"/>
        <end position="91"/>
    </location>
</feature>
<dbReference type="RefSeq" id="WP_058421903.1">
    <property type="nucleotide sequence ID" value="NZ_LKEF01000046.1"/>
</dbReference>
<gene>
    <name evidence="3" type="ORF">AO063_24800</name>
</gene>
<accession>A0A0W0HEZ2</accession>
<comment type="caution">
    <text evidence="3">The sequence shown here is derived from an EMBL/GenBank/DDBJ whole genome shotgun (WGS) entry which is preliminary data.</text>
</comment>
<dbReference type="InterPro" id="IPR036249">
    <property type="entry name" value="Thioredoxin-like_sf"/>
</dbReference>
<dbReference type="CDD" id="cd02947">
    <property type="entry name" value="TRX_family"/>
    <property type="match status" value="1"/>
</dbReference>
<dbReference type="AlphaFoldDB" id="A0A0W0HEZ2"/>
<feature type="region of interest" description="Disordered" evidence="1">
    <location>
        <begin position="114"/>
        <end position="134"/>
    </location>
</feature>
<dbReference type="SUPFAM" id="SSF52833">
    <property type="entry name" value="Thioredoxin-like"/>
    <property type="match status" value="1"/>
</dbReference>
<dbReference type="Proteomes" id="UP000054197">
    <property type="component" value="Unassembled WGS sequence"/>
</dbReference>
<organism evidence="3 4">
    <name type="scientific">Pseudomonas fluorescens ICMP 11288</name>
    <dbReference type="NCBI Taxonomy" id="1198309"/>
    <lineage>
        <taxon>Bacteria</taxon>
        <taxon>Pseudomonadati</taxon>
        <taxon>Pseudomonadota</taxon>
        <taxon>Gammaproteobacteria</taxon>
        <taxon>Pseudomonadales</taxon>
        <taxon>Pseudomonadaceae</taxon>
        <taxon>Pseudomonas</taxon>
    </lineage>
</organism>
<name>A0A0W0HEZ2_PSEFL</name>
<proteinExistence type="predicted"/>
<evidence type="ECO:0000313" key="4">
    <source>
        <dbReference type="Proteomes" id="UP000054197"/>
    </source>
</evidence>
<reference evidence="3 4" key="1">
    <citation type="submission" date="2015-09" db="EMBL/GenBank/DDBJ databases">
        <title>Genome sequence of ICMP 11288.</title>
        <authorList>
            <person name="Visnovsky S."/>
            <person name="Lu A."/>
            <person name="Panda P."/>
            <person name="Pitman A."/>
        </authorList>
    </citation>
    <scope>NUCLEOTIDE SEQUENCE [LARGE SCALE GENOMIC DNA]</scope>
    <source>
        <strain evidence="3 4">ICMP 11288</strain>
    </source>
</reference>
<dbReference type="InterPro" id="IPR013766">
    <property type="entry name" value="Thioredoxin_domain"/>
</dbReference>
<dbReference type="Pfam" id="PF00085">
    <property type="entry name" value="Thioredoxin"/>
    <property type="match status" value="1"/>
</dbReference>
<evidence type="ECO:0000259" key="2">
    <source>
        <dbReference type="Pfam" id="PF00085"/>
    </source>
</evidence>